<dbReference type="Proteomes" id="UP001208689">
    <property type="component" value="Chromosome"/>
</dbReference>
<dbReference type="SUPFAM" id="SSF158436">
    <property type="entry name" value="Ta0600-like"/>
    <property type="match status" value="1"/>
</dbReference>
<gene>
    <name evidence="2" type="ORF">NEF87_000065</name>
</gene>
<dbReference type="NCBIfam" id="NF003319">
    <property type="entry name" value="PRK04330.1"/>
    <property type="match status" value="1"/>
</dbReference>
<protein>
    <submittedName>
        <fullName evidence="2">Uncharacterized protein</fullName>
    </submittedName>
</protein>
<keyword evidence="3" id="KW-1185">Reference proteome</keyword>
<organism evidence="2 3">
    <name type="scientific">Candidatus Lokiarchaeum ossiferum</name>
    <dbReference type="NCBI Taxonomy" id="2951803"/>
    <lineage>
        <taxon>Archaea</taxon>
        <taxon>Promethearchaeati</taxon>
        <taxon>Promethearchaeota</taxon>
        <taxon>Promethearchaeia</taxon>
        <taxon>Promethearchaeales</taxon>
        <taxon>Promethearchaeaceae</taxon>
        <taxon>Candidatus Lokiarchaeum</taxon>
    </lineage>
</organism>
<dbReference type="InterPro" id="IPR023130">
    <property type="entry name" value="Ta0600-like_sf"/>
</dbReference>
<reference evidence="2" key="1">
    <citation type="submission" date="2022-09" db="EMBL/GenBank/DDBJ databases">
        <title>Actin cytoskeleton and complex cell architecture in an #Asgard archaeon.</title>
        <authorList>
            <person name="Ponce Toledo R.I."/>
            <person name="Schleper C."/>
            <person name="Rodrigues Oliveira T."/>
            <person name="Wollweber F."/>
            <person name="Xu J."/>
            <person name="Rittmann S."/>
            <person name="Klingl A."/>
            <person name="Pilhofer M."/>
        </authorList>
    </citation>
    <scope>NUCLEOTIDE SEQUENCE</scope>
    <source>
        <strain evidence="2">B-35</strain>
    </source>
</reference>
<proteinExistence type="inferred from homology"/>
<sequence>MPRKSKAQKKEEVQELFEQVEFLLERINADNGVPRNIRKIAQESLTTIGRLDEKENGPAVCASSCVTLLEDIAQDLNCPLHTRTQIYQILSILEQVRDY</sequence>
<comment type="similarity">
    <text evidence="1">Belongs to the UPF0147 family.</text>
</comment>
<dbReference type="Pfam" id="PF03685">
    <property type="entry name" value="UPF0147"/>
    <property type="match status" value="1"/>
</dbReference>
<evidence type="ECO:0000256" key="1">
    <source>
        <dbReference type="ARBA" id="ARBA00005958"/>
    </source>
</evidence>
<accession>A0ABY6HJS5</accession>
<name>A0ABY6HJS5_9ARCH</name>
<dbReference type="Gene3D" id="1.20.1440.50">
    <property type="entry name" value="Ta0600-like"/>
    <property type="match status" value="1"/>
</dbReference>
<evidence type="ECO:0000313" key="3">
    <source>
        <dbReference type="Proteomes" id="UP001208689"/>
    </source>
</evidence>
<dbReference type="InterPro" id="IPR005354">
    <property type="entry name" value="UPF0147"/>
</dbReference>
<evidence type="ECO:0000313" key="2">
    <source>
        <dbReference type="EMBL" id="UYP43780.1"/>
    </source>
</evidence>
<dbReference type="EMBL" id="CP104013">
    <property type="protein sequence ID" value="UYP43780.1"/>
    <property type="molecule type" value="Genomic_DNA"/>
</dbReference>